<keyword evidence="2" id="KW-1185">Reference proteome</keyword>
<evidence type="ECO:0000313" key="2">
    <source>
        <dbReference type="Proteomes" id="UP000019482"/>
    </source>
</evidence>
<dbReference type="InterPro" id="IPR031709">
    <property type="entry name" value="PutAbiC"/>
</dbReference>
<reference evidence="1 2" key="1">
    <citation type="journal article" date="2015" name="Genome Announc.">
        <title>Draft Genome Sequence of Clostridium tyrobutyricum Strain DIVETGP, Isolated from Cow's Milk for Grana Padano Production.</title>
        <authorList>
            <person name="Soggiu A."/>
            <person name="Piras C."/>
            <person name="Gaiarsa S."/>
            <person name="Sassera D."/>
            <person name="Roncada P."/>
            <person name="Bendixen E."/>
            <person name="Brasca M."/>
            <person name="Bonizzi L."/>
        </authorList>
    </citation>
    <scope>NUCLEOTIDE SEQUENCE [LARGE SCALE GENOMIC DNA]</scope>
    <source>
        <strain evidence="1 2">DIVETGP</strain>
    </source>
</reference>
<accession>W6N599</accession>
<comment type="caution">
    <text evidence="1">The sequence shown here is derived from an EMBL/GenBank/DDBJ whole genome shotgun (WGS) entry which is preliminary data.</text>
</comment>
<dbReference type="Proteomes" id="UP000019482">
    <property type="component" value="Unassembled WGS sequence"/>
</dbReference>
<evidence type="ECO:0000313" key="1">
    <source>
        <dbReference type="EMBL" id="CDL91446.1"/>
    </source>
</evidence>
<dbReference type="AlphaFoldDB" id="W6N599"/>
<dbReference type="EMBL" id="CBXI010000024">
    <property type="protein sequence ID" value="CDL91446.1"/>
    <property type="molecule type" value="Genomic_DNA"/>
</dbReference>
<dbReference type="Pfam" id="PF16872">
    <property type="entry name" value="putAbiC"/>
    <property type="match status" value="1"/>
</dbReference>
<gene>
    <name evidence="1" type="ORF">CTDIVETGP_1516</name>
</gene>
<organism evidence="1 2">
    <name type="scientific">Clostridium tyrobutyricum DIVETGP</name>
    <dbReference type="NCBI Taxonomy" id="1408889"/>
    <lineage>
        <taxon>Bacteria</taxon>
        <taxon>Bacillati</taxon>
        <taxon>Bacillota</taxon>
        <taxon>Clostridia</taxon>
        <taxon>Eubacteriales</taxon>
        <taxon>Clostridiaceae</taxon>
        <taxon>Clostridium</taxon>
    </lineage>
</organism>
<sequence>MEMKTIKMKDKKMLLVELLVAILIIYFLLNPAKANIGDIATWIGSIGTVGTLIYALKQLEITKEESQEQNKNVNIQRFENTLFNLLSFNNDIINSIIYNDKKGREYFEIAYNQLKAFYKENKKNYTHIKDYIQELNSIRNVYEKFYKLNQRYIGHYFRNLYHIIKFIDRNNIINQNDKEYYASLVRAQLSTYEMLLIFYNSMNKYSEGKFLLLIRKYDLLQQLDETLLLDKTHKKIFDDFEKYDRK</sequence>
<evidence type="ECO:0008006" key="3">
    <source>
        <dbReference type="Google" id="ProtNLM"/>
    </source>
</evidence>
<protein>
    <recommendedName>
        <fullName evidence="3">Phage abortive infection protein</fullName>
    </recommendedName>
</protein>
<dbReference type="OrthoDB" id="2625696at2"/>
<name>W6N599_CLOTY</name>
<proteinExistence type="predicted"/>